<dbReference type="AlphaFoldDB" id="A0A3D8QN65"/>
<dbReference type="RefSeq" id="XP_026599307.1">
    <property type="nucleotide sequence ID" value="XM_026752245.1"/>
</dbReference>
<comment type="caution">
    <text evidence="2">The sequence shown here is derived from an EMBL/GenBank/DDBJ whole genome shotgun (WGS) entry which is preliminary data.</text>
</comment>
<keyword evidence="1" id="KW-0732">Signal</keyword>
<accession>A0A3D8QN65</accession>
<keyword evidence="3" id="KW-1185">Reference proteome</keyword>
<gene>
    <name evidence="2" type="ORF">DSM5745_10229</name>
</gene>
<sequence>MLPTILLLLLSLLKTSTAKLLLAVSIIAIAILHEMISILIDDDAQKSRRDIPPLIEKLSDNDWHDKRA</sequence>
<name>A0A3D8QN65_9EURO</name>
<dbReference type="EMBL" id="PVWQ01000015">
    <property type="protein sequence ID" value="RDW63118.1"/>
    <property type="molecule type" value="Genomic_DNA"/>
</dbReference>
<evidence type="ECO:0000256" key="1">
    <source>
        <dbReference type="SAM" id="SignalP"/>
    </source>
</evidence>
<feature type="chain" id="PRO_5017724833" evidence="1">
    <location>
        <begin position="19"/>
        <end position="68"/>
    </location>
</feature>
<dbReference type="GeneID" id="38120599"/>
<reference evidence="2 3" key="1">
    <citation type="journal article" date="2018" name="IMA Fungus">
        <title>IMA Genome-F 9: Draft genome sequence of Annulohypoxylon stygium, Aspergillus mulundensis, Berkeleyomyces basicola (syn. Thielaviopsis basicola), Ceratocystis smalleyi, two Cercospora beticola strains, Coleophoma cylindrospora, Fusarium fracticaudum, Phialophora cf. hyalina, and Morchella septimelata.</title>
        <authorList>
            <person name="Wingfield B.D."/>
            <person name="Bills G.F."/>
            <person name="Dong Y."/>
            <person name="Huang W."/>
            <person name="Nel W.J."/>
            <person name="Swalarsk-Parry B.S."/>
            <person name="Vaghefi N."/>
            <person name="Wilken P.M."/>
            <person name="An Z."/>
            <person name="de Beer Z.W."/>
            <person name="De Vos L."/>
            <person name="Chen L."/>
            <person name="Duong T.A."/>
            <person name="Gao Y."/>
            <person name="Hammerbacher A."/>
            <person name="Kikkert J.R."/>
            <person name="Li Y."/>
            <person name="Li H."/>
            <person name="Li K."/>
            <person name="Li Q."/>
            <person name="Liu X."/>
            <person name="Ma X."/>
            <person name="Naidoo K."/>
            <person name="Pethybridge S.J."/>
            <person name="Sun J."/>
            <person name="Steenkamp E.T."/>
            <person name="van der Nest M.A."/>
            <person name="van Wyk S."/>
            <person name="Wingfield M.J."/>
            <person name="Xiong C."/>
            <person name="Yue Q."/>
            <person name="Zhang X."/>
        </authorList>
    </citation>
    <scope>NUCLEOTIDE SEQUENCE [LARGE SCALE GENOMIC DNA]</scope>
    <source>
        <strain evidence="2 3">DSM 5745</strain>
    </source>
</reference>
<proteinExistence type="predicted"/>
<feature type="signal peptide" evidence="1">
    <location>
        <begin position="1"/>
        <end position="18"/>
    </location>
</feature>
<evidence type="ECO:0000313" key="2">
    <source>
        <dbReference type="EMBL" id="RDW63118.1"/>
    </source>
</evidence>
<dbReference type="Proteomes" id="UP000256690">
    <property type="component" value="Unassembled WGS sequence"/>
</dbReference>
<organism evidence="2 3">
    <name type="scientific">Aspergillus mulundensis</name>
    <dbReference type="NCBI Taxonomy" id="1810919"/>
    <lineage>
        <taxon>Eukaryota</taxon>
        <taxon>Fungi</taxon>
        <taxon>Dikarya</taxon>
        <taxon>Ascomycota</taxon>
        <taxon>Pezizomycotina</taxon>
        <taxon>Eurotiomycetes</taxon>
        <taxon>Eurotiomycetidae</taxon>
        <taxon>Eurotiales</taxon>
        <taxon>Aspergillaceae</taxon>
        <taxon>Aspergillus</taxon>
        <taxon>Aspergillus subgen. Nidulantes</taxon>
    </lineage>
</organism>
<evidence type="ECO:0000313" key="3">
    <source>
        <dbReference type="Proteomes" id="UP000256690"/>
    </source>
</evidence>
<protein>
    <submittedName>
        <fullName evidence="2">Uncharacterized protein</fullName>
    </submittedName>
</protein>